<feature type="domain" description="Peptidase M16 C-terminal" evidence="3">
    <location>
        <begin position="332"/>
        <end position="524"/>
    </location>
</feature>
<organism evidence="4 5">
    <name type="scientific">Andalucia godoyi</name>
    <name type="common">Flagellate</name>
    <dbReference type="NCBI Taxonomy" id="505711"/>
    <lineage>
        <taxon>Eukaryota</taxon>
        <taxon>Discoba</taxon>
        <taxon>Jakobida</taxon>
        <taxon>Andalucina</taxon>
        <taxon>Andaluciidae</taxon>
        <taxon>Andalucia</taxon>
    </lineage>
</organism>
<evidence type="ECO:0000256" key="2">
    <source>
        <dbReference type="ARBA" id="ARBA00007261"/>
    </source>
</evidence>
<dbReference type="OrthoDB" id="277191at2759"/>
<protein>
    <submittedName>
        <fullName evidence="4">Mitochondrial peptidase M16 inactive domain-containing protein</fullName>
    </submittedName>
</protein>
<dbReference type="PANTHER" id="PTHR11851:SF49">
    <property type="entry name" value="MITOCHONDRIAL-PROCESSING PEPTIDASE SUBUNIT ALPHA"/>
    <property type="match status" value="1"/>
</dbReference>
<dbReference type="PANTHER" id="PTHR11851">
    <property type="entry name" value="METALLOPROTEASE"/>
    <property type="match status" value="1"/>
</dbReference>
<name>A0A8K0F4G0_ANDGO</name>
<dbReference type="SUPFAM" id="SSF63411">
    <property type="entry name" value="LuxS/MPP-like metallohydrolase"/>
    <property type="match status" value="1"/>
</dbReference>
<keyword evidence="5" id="KW-1185">Reference proteome</keyword>
<gene>
    <name evidence="4" type="ORF">ANDGO_03774</name>
</gene>
<dbReference type="Gene3D" id="3.30.830.10">
    <property type="entry name" value="Metalloenzyme, LuxS/M16 peptidase-like"/>
    <property type="match status" value="1"/>
</dbReference>
<comment type="function">
    <text evidence="1">Substrate recognition and binding subunit of the essential mitochondrial processing protease (MPP), which cleaves the mitochondrial sequence off newly imported precursors proteins.</text>
</comment>
<dbReference type="AlphaFoldDB" id="A0A8K0F4G0"/>
<dbReference type="Proteomes" id="UP000799049">
    <property type="component" value="Unassembled WGS sequence"/>
</dbReference>
<accession>A0A8K0F4G0</accession>
<dbReference type="GO" id="GO:0005739">
    <property type="term" value="C:mitochondrion"/>
    <property type="evidence" value="ECO:0007669"/>
    <property type="project" value="TreeGrafter"/>
</dbReference>
<comment type="similarity">
    <text evidence="2">Belongs to the peptidase M16 family.</text>
</comment>
<evidence type="ECO:0000313" key="4">
    <source>
        <dbReference type="EMBL" id="KAF0853049.1"/>
    </source>
</evidence>
<dbReference type="InterPro" id="IPR050361">
    <property type="entry name" value="MPP/UQCRC_Complex"/>
</dbReference>
<evidence type="ECO:0000259" key="3">
    <source>
        <dbReference type="Pfam" id="PF05193"/>
    </source>
</evidence>
<evidence type="ECO:0000256" key="1">
    <source>
        <dbReference type="ARBA" id="ARBA00002123"/>
    </source>
</evidence>
<sequence>MNRFLRRIVPFRKLSTTQGVGRPFSFSRFKGNDAESAAGTHLHAKNAPTASDLNVPLPNLPSEAYEVHVPFSEIEPKFKSSANNTNTNAGVSNLKVRPTISSVKIAIPGHDAPVSLRVVSYDSRDAVCALGICLPPNLSIAPFVLERSFFHMPVLPIPSSALRNSEFDLTTEKGIADFSNGTGGMVQAVCSFSDTVLAAECLTDHAPDYLEILTRAAWSTRFPRAVLDIQNKFNAAVENQHSQQANDNAASSEVNMPALGETTDAAVARILSDASWKMEDPGTAIQNGAYFSSFRPPAADDHPFSFVQPLKPLDTAFIDSLDENGLVWTPDPSQCVVSAVGMPHDKLLQVIESTVIPIVQAAFANSTHPKFPAIPNPPSFQFQSATFEAVHPEQALTIPLHLPPLTHLFVGFPGPAFYHPDFAAALVARAVLGGGSSFSSGGPGKGMHSRLYKDVMSAGYPLESIHARLDPAPSHAATSCSIFALTGAAPQQYVEYLYMAMFTQLSRLVWDPISPAELARAKNQAVSSLWMGLESRKHLMEDLVRQVRRYSAWFSLDDLSDQISRVTSDQVMQVVKSMVMGAIDENSGSVGRGMVLSVYGQTSNVPNRSAFVTMFSEHLSQSKKFYQK</sequence>
<dbReference type="InterPro" id="IPR011249">
    <property type="entry name" value="Metalloenz_LuxS/M16"/>
</dbReference>
<reference evidence="4" key="1">
    <citation type="submission" date="2019-09" db="EMBL/GenBank/DDBJ databases">
        <title>The Mitochondrial Proteome of the Jakobid, Andalucia godoyi, a Protist With the Most Gene-Rich and Bacteria-Like Mitochondrial Genome.</title>
        <authorList>
            <person name="Gray M.W."/>
            <person name="Burger G."/>
            <person name="Derelle R."/>
            <person name="Klimes V."/>
            <person name="Leger M."/>
            <person name="Sarrasin M."/>
            <person name="Vlcek C."/>
            <person name="Roger A.J."/>
            <person name="Elias M."/>
            <person name="Lang B.F."/>
        </authorList>
    </citation>
    <scope>NUCLEOTIDE SEQUENCE</scope>
    <source>
        <strain evidence="4">And28</strain>
    </source>
</reference>
<dbReference type="GO" id="GO:0046872">
    <property type="term" value="F:metal ion binding"/>
    <property type="evidence" value="ECO:0007669"/>
    <property type="project" value="InterPro"/>
</dbReference>
<dbReference type="EMBL" id="VRVR01000004">
    <property type="protein sequence ID" value="KAF0853049.1"/>
    <property type="molecule type" value="Genomic_DNA"/>
</dbReference>
<proteinExistence type="inferred from homology"/>
<comment type="caution">
    <text evidence="4">The sequence shown here is derived from an EMBL/GenBank/DDBJ whole genome shotgun (WGS) entry which is preliminary data.</text>
</comment>
<dbReference type="Pfam" id="PF05193">
    <property type="entry name" value="Peptidase_M16_C"/>
    <property type="match status" value="1"/>
</dbReference>
<evidence type="ECO:0000313" key="5">
    <source>
        <dbReference type="Proteomes" id="UP000799049"/>
    </source>
</evidence>
<dbReference type="InterPro" id="IPR007863">
    <property type="entry name" value="Peptidase_M16_C"/>
</dbReference>